<keyword evidence="4" id="KW-1185">Reference proteome</keyword>
<dbReference type="InterPro" id="IPR005031">
    <property type="entry name" value="COQ10_START"/>
</dbReference>
<evidence type="ECO:0000259" key="2">
    <source>
        <dbReference type="Pfam" id="PF03364"/>
    </source>
</evidence>
<dbReference type="AlphaFoldDB" id="A0A8J3C9T6"/>
<dbReference type="CDD" id="cd07817">
    <property type="entry name" value="SRPBCC_8"/>
    <property type="match status" value="1"/>
</dbReference>
<dbReference type="PANTHER" id="PTHR33824:SF7">
    <property type="entry name" value="POLYKETIDE CYCLASE_DEHYDRASE AND LIPID TRANSPORT SUPERFAMILY PROTEIN"/>
    <property type="match status" value="1"/>
</dbReference>
<dbReference type="RefSeq" id="WP_189053409.1">
    <property type="nucleotide sequence ID" value="NZ_BMMK01000002.1"/>
</dbReference>
<feature type="compositionally biased region" description="Pro residues" evidence="1">
    <location>
        <begin position="190"/>
        <end position="205"/>
    </location>
</feature>
<gene>
    <name evidence="3" type="ORF">GCM10012275_04870</name>
</gene>
<dbReference type="Pfam" id="PF03364">
    <property type="entry name" value="Polyketide_cyc"/>
    <property type="match status" value="1"/>
</dbReference>
<dbReference type="InterPro" id="IPR023393">
    <property type="entry name" value="START-like_dom_sf"/>
</dbReference>
<accession>A0A8J3C9T6</accession>
<reference evidence="3" key="1">
    <citation type="journal article" date="2014" name="Int. J. Syst. Evol. Microbiol.">
        <title>Complete genome sequence of Corynebacterium casei LMG S-19264T (=DSM 44701T), isolated from a smear-ripened cheese.</title>
        <authorList>
            <consortium name="US DOE Joint Genome Institute (JGI-PGF)"/>
            <person name="Walter F."/>
            <person name="Albersmeier A."/>
            <person name="Kalinowski J."/>
            <person name="Ruckert C."/>
        </authorList>
    </citation>
    <scope>NUCLEOTIDE SEQUENCE</scope>
    <source>
        <strain evidence="3">CGMCC 4.5737</strain>
    </source>
</reference>
<dbReference type="EMBL" id="BMMK01000002">
    <property type="protein sequence ID" value="GGM36739.1"/>
    <property type="molecule type" value="Genomic_DNA"/>
</dbReference>
<dbReference type="SUPFAM" id="SSF55961">
    <property type="entry name" value="Bet v1-like"/>
    <property type="match status" value="1"/>
</dbReference>
<dbReference type="Gene3D" id="3.30.530.20">
    <property type="match status" value="1"/>
</dbReference>
<comment type="caution">
    <text evidence="3">The sequence shown here is derived from an EMBL/GenBank/DDBJ whole genome shotgun (WGS) entry which is preliminary data.</text>
</comment>
<organism evidence="3 4">
    <name type="scientific">Longimycelium tulufanense</name>
    <dbReference type="NCBI Taxonomy" id="907463"/>
    <lineage>
        <taxon>Bacteria</taxon>
        <taxon>Bacillati</taxon>
        <taxon>Actinomycetota</taxon>
        <taxon>Actinomycetes</taxon>
        <taxon>Pseudonocardiales</taxon>
        <taxon>Pseudonocardiaceae</taxon>
        <taxon>Longimycelium</taxon>
    </lineage>
</organism>
<feature type="domain" description="Coenzyme Q-binding protein COQ10 START" evidence="2">
    <location>
        <begin position="10"/>
        <end position="127"/>
    </location>
</feature>
<dbReference type="InterPro" id="IPR047137">
    <property type="entry name" value="ORF3"/>
</dbReference>
<sequence length="205" mass="22269">MPSIVKSVDVGVPVRTAYDQWTQFETFPNFMPGVRRVQQVTDTRTHWETEIAGTHREFDAEITEQRPDERVAWRSITGPRQAGVVTFHRLDDEHTRVHLQLDWEPEGFTELAASALGIVQRRVRNDLDRFREFIEARGGSTGGWRGEVQRPPQAGEQETSAAGGTAGGPSRAAGTEAAGEDPFGSSGPGPVTPPGSGPSDKPPGG</sequence>
<name>A0A8J3C9T6_9PSEU</name>
<dbReference type="PANTHER" id="PTHR33824">
    <property type="entry name" value="POLYKETIDE CYCLASE/DEHYDRASE AND LIPID TRANSPORT SUPERFAMILY PROTEIN"/>
    <property type="match status" value="1"/>
</dbReference>
<evidence type="ECO:0000256" key="1">
    <source>
        <dbReference type="SAM" id="MobiDB-lite"/>
    </source>
</evidence>
<dbReference type="Proteomes" id="UP000637578">
    <property type="component" value="Unassembled WGS sequence"/>
</dbReference>
<reference evidence="3" key="2">
    <citation type="submission" date="2020-09" db="EMBL/GenBank/DDBJ databases">
        <authorList>
            <person name="Sun Q."/>
            <person name="Zhou Y."/>
        </authorList>
    </citation>
    <scope>NUCLEOTIDE SEQUENCE</scope>
    <source>
        <strain evidence="3">CGMCC 4.5737</strain>
    </source>
</reference>
<protein>
    <recommendedName>
        <fullName evidence="2">Coenzyme Q-binding protein COQ10 START domain-containing protein</fullName>
    </recommendedName>
</protein>
<feature type="compositionally biased region" description="Low complexity" evidence="1">
    <location>
        <begin position="153"/>
        <end position="174"/>
    </location>
</feature>
<proteinExistence type="predicted"/>
<evidence type="ECO:0000313" key="3">
    <source>
        <dbReference type="EMBL" id="GGM36739.1"/>
    </source>
</evidence>
<evidence type="ECO:0000313" key="4">
    <source>
        <dbReference type="Proteomes" id="UP000637578"/>
    </source>
</evidence>
<feature type="region of interest" description="Disordered" evidence="1">
    <location>
        <begin position="138"/>
        <end position="205"/>
    </location>
</feature>